<evidence type="ECO:0000256" key="6">
    <source>
        <dbReference type="ARBA" id="ARBA00023136"/>
    </source>
</evidence>
<dbReference type="SUPFAM" id="SSF103473">
    <property type="entry name" value="MFS general substrate transporter"/>
    <property type="match status" value="1"/>
</dbReference>
<sequence length="109" mass="11906">MDNPDKEFPGVRVLGTIGWIVIGLIIGYMAIEDSKQQFQLGAAMALFMGLYSFSLPNTPPKAKGEKVTAREVLGLDALSLMKKRSFAVMVISSVLICIPLSFYYGFANP</sequence>
<evidence type="ECO:0000256" key="2">
    <source>
        <dbReference type="ARBA" id="ARBA00022448"/>
    </source>
</evidence>
<evidence type="ECO:0000256" key="4">
    <source>
        <dbReference type="ARBA" id="ARBA00022692"/>
    </source>
</evidence>
<keyword evidence="3" id="KW-1003">Cell membrane</keyword>
<organism evidence="8 9">
    <name type="scientific">Okeania hirsuta</name>
    <dbReference type="NCBI Taxonomy" id="1458930"/>
    <lineage>
        <taxon>Bacteria</taxon>
        <taxon>Bacillati</taxon>
        <taxon>Cyanobacteriota</taxon>
        <taxon>Cyanophyceae</taxon>
        <taxon>Oscillatoriophycideae</taxon>
        <taxon>Oscillatoriales</taxon>
        <taxon>Microcoleaceae</taxon>
        <taxon>Okeania</taxon>
    </lineage>
</organism>
<keyword evidence="4 7" id="KW-0812">Transmembrane</keyword>
<feature type="non-terminal residue" evidence="8">
    <location>
        <position position="109"/>
    </location>
</feature>
<comment type="subcellular location">
    <subcellularLocation>
        <location evidence="1">Cell membrane</location>
        <topology evidence="1">Multi-pass membrane protein</topology>
    </subcellularLocation>
</comment>
<proteinExistence type="predicted"/>
<dbReference type="Proteomes" id="UP000269154">
    <property type="component" value="Unassembled WGS sequence"/>
</dbReference>
<evidence type="ECO:0000256" key="3">
    <source>
        <dbReference type="ARBA" id="ARBA00022475"/>
    </source>
</evidence>
<evidence type="ECO:0000313" key="8">
    <source>
        <dbReference type="EMBL" id="RQH15590.1"/>
    </source>
</evidence>
<comment type="caution">
    <text evidence="8">The sequence shown here is derived from an EMBL/GenBank/DDBJ whole genome shotgun (WGS) entry which is preliminary data.</text>
</comment>
<keyword evidence="2" id="KW-0813">Transport</keyword>
<reference evidence="8 9" key="1">
    <citation type="journal article" date="2018" name="ACS Chem. Biol.">
        <title>Ketoreductase domain dysfunction expands chemodiversity: malyngamide biosynthesis in the cyanobacterium Okeania hirsuta.</title>
        <authorList>
            <person name="Moss N.A."/>
            <person name="Leao T."/>
            <person name="Rankin M."/>
            <person name="McCullough T.M."/>
            <person name="Qu P."/>
            <person name="Korobeynikov A."/>
            <person name="Smith J.L."/>
            <person name="Gerwick L."/>
            <person name="Gerwick W.H."/>
        </authorList>
    </citation>
    <scope>NUCLEOTIDE SEQUENCE [LARGE SCALE GENOMIC DNA]</scope>
    <source>
        <strain evidence="8 9">PAB10Feb10-1</strain>
    </source>
</reference>
<feature type="transmembrane region" description="Helical" evidence="7">
    <location>
        <begin position="37"/>
        <end position="56"/>
    </location>
</feature>
<evidence type="ECO:0000256" key="7">
    <source>
        <dbReference type="SAM" id="Phobius"/>
    </source>
</evidence>
<dbReference type="PANTHER" id="PTHR23522:SF4">
    <property type="entry name" value="NUCLEOSIDE PERMEASE NUPG-RELATED"/>
    <property type="match status" value="1"/>
</dbReference>
<dbReference type="PANTHER" id="PTHR23522">
    <property type="entry name" value="BLL5896 PROTEIN"/>
    <property type="match status" value="1"/>
</dbReference>
<dbReference type="AlphaFoldDB" id="A0A3N6QK03"/>
<evidence type="ECO:0000256" key="1">
    <source>
        <dbReference type="ARBA" id="ARBA00004651"/>
    </source>
</evidence>
<keyword evidence="6 7" id="KW-0472">Membrane</keyword>
<feature type="transmembrane region" description="Helical" evidence="7">
    <location>
        <begin position="86"/>
        <end position="106"/>
    </location>
</feature>
<keyword evidence="9" id="KW-1185">Reference proteome</keyword>
<dbReference type="EMBL" id="RCBY01000559">
    <property type="protein sequence ID" value="RQH15590.1"/>
    <property type="molecule type" value="Genomic_DNA"/>
</dbReference>
<evidence type="ECO:0000256" key="5">
    <source>
        <dbReference type="ARBA" id="ARBA00022989"/>
    </source>
</evidence>
<dbReference type="Pfam" id="PF03825">
    <property type="entry name" value="Nuc_H_symport"/>
    <property type="match status" value="1"/>
</dbReference>
<name>A0A3N6QK03_9CYAN</name>
<protein>
    <submittedName>
        <fullName evidence="8">MFS transporter</fullName>
    </submittedName>
</protein>
<dbReference type="GO" id="GO:0005886">
    <property type="term" value="C:plasma membrane"/>
    <property type="evidence" value="ECO:0007669"/>
    <property type="project" value="UniProtKB-SubCell"/>
</dbReference>
<gene>
    <name evidence="8" type="ORF">D5R40_33990</name>
</gene>
<evidence type="ECO:0000313" key="9">
    <source>
        <dbReference type="Proteomes" id="UP000269154"/>
    </source>
</evidence>
<feature type="transmembrane region" description="Helical" evidence="7">
    <location>
        <begin position="12"/>
        <end position="31"/>
    </location>
</feature>
<dbReference type="GO" id="GO:0015213">
    <property type="term" value="F:uridine transmembrane transporter activity"/>
    <property type="evidence" value="ECO:0007669"/>
    <property type="project" value="TreeGrafter"/>
</dbReference>
<keyword evidence="5 7" id="KW-1133">Transmembrane helix</keyword>
<accession>A0A3N6QK03</accession>
<dbReference type="GO" id="GO:0015212">
    <property type="term" value="F:cytidine transmembrane transporter activity"/>
    <property type="evidence" value="ECO:0007669"/>
    <property type="project" value="TreeGrafter"/>
</dbReference>
<dbReference type="InterPro" id="IPR036259">
    <property type="entry name" value="MFS_trans_sf"/>
</dbReference>
<dbReference type="InterPro" id="IPR004740">
    <property type="entry name" value="Nuc_H_symport"/>
</dbReference>